<accession>A0ABT5R6C2</accession>
<feature type="domain" description="EAL" evidence="2">
    <location>
        <begin position="443"/>
        <end position="690"/>
    </location>
</feature>
<dbReference type="PANTHER" id="PTHR33121">
    <property type="entry name" value="CYCLIC DI-GMP PHOSPHODIESTERASE PDEF"/>
    <property type="match status" value="1"/>
</dbReference>
<dbReference type="SMART" id="SM00052">
    <property type="entry name" value="EAL"/>
    <property type="match status" value="1"/>
</dbReference>
<dbReference type="RefSeq" id="WP_274166183.1">
    <property type="nucleotide sequence ID" value="NZ_JAJUBC010000028.1"/>
</dbReference>
<dbReference type="CDD" id="cd01948">
    <property type="entry name" value="EAL"/>
    <property type="match status" value="1"/>
</dbReference>
<sequence>MKYYLQVSERSHADYAKHVLLSFVLVLLSTKVSWFAREEITNNLLLSVTTGAMVAVTCIYGRSGVLGAFLALMSYYLFNPIPSGIGLLYTLVVTAALSASVCVFEKYRHHYYANRVAFCYYVFFTPGLGALSLALFAPDAFSLEAALNLYLTDSIGVLITAPIIVLALHCFYHPNSIRTFTRSFIDVSVSEWIYKMLVIGSILLVLNVESNIANQSYLTYLLLAPLVILAVFNFSELALVVLMIIGYSFLFQTNDPSDLTALNSKLAVFSMFCVIIYIMLEYKLTLRRQIEKNTKNLYTDAQSHFGTFQKLNALTLEMNDFLVCALDLRPAFKYPLEKRDAILRQIAYFFKHNTAVYDLSFMLYDVSSLVFIVENTPSSVEQLESIPEHLDQYLQRRSINYRPDRIYYCRCQKGIRIKPAVNRLNVNMRLADKHMGATVINCDETAMDDYITLLDELSFDNISLLKQSYLNLAHPDKQSFELLSQFSMDGKILNTGAVFQCAQRLGYLDTLENMLLYKQLTYLGSLDESSYDTGSINLTPEFLCDTRAVDALVLWAKQHTINTQKVVIEIVESGEIESQNLLFDNLNTLKNNGFKLALDDFGAGHASYNQLLTMPVDSVKIDGSLVRNCINDPIKCKIIENLKSVADTLKIKVVAECVETDEEASYLKGLGIDYLQGYLFHRPTAVEWLQ</sequence>
<feature type="transmembrane region" description="Helical" evidence="1">
    <location>
        <begin position="262"/>
        <end position="280"/>
    </location>
</feature>
<keyword evidence="1" id="KW-1133">Transmembrane helix</keyword>
<feature type="transmembrane region" description="Helical" evidence="1">
    <location>
        <begin position="15"/>
        <end position="36"/>
    </location>
</feature>
<keyword evidence="1" id="KW-0812">Transmembrane</keyword>
<name>A0ABT5R6C2_9GAMM</name>
<dbReference type="InterPro" id="IPR001633">
    <property type="entry name" value="EAL_dom"/>
</dbReference>
<feature type="transmembrane region" description="Helical" evidence="1">
    <location>
        <begin position="149"/>
        <end position="172"/>
    </location>
</feature>
<keyword evidence="1" id="KW-0472">Membrane</keyword>
<evidence type="ECO:0000256" key="1">
    <source>
        <dbReference type="SAM" id="Phobius"/>
    </source>
</evidence>
<protein>
    <submittedName>
        <fullName evidence="3">EAL domain-containing protein</fullName>
    </submittedName>
</protein>
<feature type="transmembrane region" description="Helical" evidence="1">
    <location>
        <begin position="48"/>
        <end position="78"/>
    </location>
</feature>
<feature type="transmembrane region" description="Helical" evidence="1">
    <location>
        <begin position="192"/>
        <end position="208"/>
    </location>
</feature>
<feature type="transmembrane region" description="Helical" evidence="1">
    <location>
        <begin position="84"/>
        <end position="104"/>
    </location>
</feature>
<dbReference type="Pfam" id="PF00563">
    <property type="entry name" value="EAL"/>
    <property type="match status" value="1"/>
</dbReference>
<evidence type="ECO:0000259" key="2">
    <source>
        <dbReference type="PROSITE" id="PS50883"/>
    </source>
</evidence>
<dbReference type="PANTHER" id="PTHR33121:SF76">
    <property type="entry name" value="SIGNALING PROTEIN"/>
    <property type="match status" value="1"/>
</dbReference>
<feature type="transmembrane region" description="Helical" evidence="1">
    <location>
        <begin position="220"/>
        <end position="250"/>
    </location>
</feature>
<proteinExistence type="predicted"/>
<dbReference type="InterPro" id="IPR050706">
    <property type="entry name" value="Cyclic-di-GMP_PDE-like"/>
</dbReference>
<evidence type="ECO:0000313" key="3">
    <source>
        <dbReference type="EMBL" id="MDD1795385.1"/>
    </source>
</evidence>
<organism evidence="3 4">
    <name type="scientific">Enterovibrio gelatinilyticus</name>
    <dbReference type="NCBI Taxonomy" id="2899819"/>
    <lineage>
        <taxon>Bacteria</taxon>
        <taxon>Pseudomonadati</taxon>
        <taxon>Pseudomonadota</taxon>
        <taxon>Gammaproteobacteria</taxon>
        <taxon>Vibrionales</taxon>
        <taxon>Vibrionaceae</taxon>
        <taxon>Enterovibrio</taxon>
    </lineage>
</organism>
<dbReference type="InterPro" id="IPR035919">
    <property type="entry name" value="EAL_sf"/>
</dbReference>
<evidence type="ECO:0000313" key="4">
    <source>
        <dbReference type="Proteomes" id="UP001149400"/>
    </source>
</evidence>
<reference evidence="3" key="1">
    <citation type="submission" date="2021-12" db="EMBL/GenBank/DDBJ databases">
        <title>Enterovibrio ZSDZ35 sp. nov. and Enterovibrio ZSDZ42 sp. nov., isolated from coastal seawater in Qingdao.</title>
        <authorList>
            <person name="Zhang P."/>
        </authorList>
    </citation>
    <scope>NUCLEOTIDE SEQUENCE</scope>
    <source>
        <strain evidence="3">ZSDZ42</strain>
    </source>
</reference>
<comment type="caution">
    <text evidence="3">The sequence shown here is derived from an EMBL/GenBank/DDBJ whole genome shotgun (WGS) entry which is preliminary data.</text>
</comment>
<dbReference type="PROSITE" id="PS50883">
    <property type="entry name" value="EAL"/>
    <property type="match status" value="1"/>
</dbReference>
<keyword evidence="4" id="KW-1185">Reference proteome</keyword>
<feature type="transmembrane region" description="Helical" evidence="1">
    <location>
        <begin position="116"/>
        <end position="137"/>
    </location>
</feature>
<dbReference type="EMBL" id="JAJUBC010000028">
    <property type="protein sequence ID" value="MDD1795385.1"/>
    <property type="molecule type" value="Genomic_DNA"/>
</dbReference>
<dbReference type="Gene3D" id="3.20.20.450">
    <property type="entry name" value="EAL domain"/>
    <property type="match status" value="1"/>
</dbReference>
<gene>
    <name evidence="3" type="ORF">LRP50_19830</name>
</gene>
<dbReference type="Proteomes" id="UP001149400">
    <property type="component" value="Unassembled WGS sequence"/>
</dbReference>
<dbReference type="SUPFAM" id="SSF141868">
    <property type="entry name" value="EAL domain-like"/>
    <property type="match status" value="1"/>
</dbReference>